<dbReference type="RefSeq" id="WP_077118348.1">
    <property type="nucleotide sequence ID" value="NZ_LOKT01000006.1"/>
</dbReference>
<keyword evidence="5" id="KW-1185">Reference proteome</keyword>
<feature type="transmembrane region" description="Helical" evidence="1">
    <location>
        <begin position="143"/>
        <end position="165"/>
    </location>
</feature>
<accession>A0A1W0BPB4</accession>
<proteinExistence type="predicted"/>
<keyword evidence="1" id="KW-0472">Membrane</keyword>
<dbReference type="Proteomes" id="UP000188836">
    <property type="component" value="Unassembled WGS sequence"/>
</dbReference>
<evidence type="ECO:0000259" key="3">
    <source>
        <dbReference type="Pfam" id="PF26059"/>
    </source>
</evidence>
<reference evidence="4 5" key="1">
    <citation type="journal article" date="2016" name="Antonie Van Leeuwenhoek">
        <title>Nocardia donostiensis sp. nov., isolated from human respiratory specimens.</title>
        <authorList>
            <person name="Ercibengoa M."/>
            <person name="Bell M."/>
            <person name="Marimon J.M."/>
            <person name="Humrighouse B."/>
            <person name="Klenk H.P."/>
            <person name="Potter G."/>
            <person name="Perez-Trallero E."/>
        </authorList>
    </citation>
    <scope>NUCLEOTIDE SEQUENCE [LARGE SCALE GENOMIC DNA]</scope>
    <source>
        <strain evidence="4 5">X1655</strain>
    </source>
</reference>
<dbReference type="EMBL" id="MUMY01000014">
    <property type="protein sequence ID" value="ONM47592.1"/>
    <property type="molecule type" value="Genomic_DNA"/>
</dbReference>
<feature type="chain" id="PRO_5012506488" description="DUF8020 domain-containing protein" evidence="2">
    <location>
        <begin position="27"/>
        <end position="202"/>
    </location>
</feature>
<sequence length="202" mass="20132">MKFGKFSAVACMAIAAIGITAGTANAQPAAANEDITTSGVQQGIAYETTLSGDAKTVTTTVDAGAFEITDNGATVSLIAANGAEISELPLTFQVAGRSIPIAHEIGDNGRSLTLTPEVSAGDIAELKDISSFDRFMDQANKNILGMIAGGVLGGFIGSLLGLGIFSIITGPLGMVAGALVGGSIQGGPAFTDALMALINGQP</sequence>
<evidence type="ECO:0000313" key="4">
    <source>
        <dbReference type="EMBL" id="ONM47592.1"/>
    </source>
</evidence>
<protein>
    <recommendedName>
        <fullName evidence="3">DUF8020 domain-containing protein</fullName>
    </recommendedName>
</protein>
<keyword evidence="2" id="KW-0732">Signal</keyword>
<feature type="signal peptide" evidence="2">
    <location>
        <begin position="1"/>
        <end position="26"/>
    </location>
</feature>
<gene>
    <name evidence="4" type="ORF">B0T46_17000</name>
</gene>
<name>A0A1W0BPB4_9NOCA</name>
<feature type="domain" description="DUF8020" evidence="3">
    <location>
        <begin position="43"/>
        <end position="117"/>
    </location>
</feature>
<dbReference type="InterPro" id="IPR058333">
    <property type="entry name" value="DUF8020"/>
</dbReference>
<evidence type="ECO:0000313" key="5">
    <source>
        <dbReference type="Proteomes" id="UP000188836"/>
    </source>
</evidence>
<evidence type="ECO:0000256" key="1">
    <source>
        <dbReference type="SAM" id="Phobius"/>
    </source>
</evidence>
<evidence type="ECO:0000256" key="2">
    <source>
        <dbReference type="SAM" id="SignalP"/>
    </source>
</evidence>
<keyword evidence="1" id="KW-1133">Transmembrane helix</keyword>
<comment type="caution">
    <text evidence="4">The sequence shown here is derived from an EMBL/GenBank/DDBJ whole genome shotgun (WGS) entry which is preliminary data.</text>
</comment>
<organism evidence="4 5">
    <name type="scientific">Nocardia donostiensis</name>
    <dbReference type="NCBI Taxonomy" id="1538463"/>
    <lineage>
        <taxon>Bacteria</taxon>
        <taxon>Bacillati</taxon>
        <taxon>Actinomycetota</taxon>
        <taxon>Actinomycetes</taxon>
        <taxon>Mycobacteriales</taxon>
        <taxon>Nocardiaceae</taxon>
        <taxon>Nocardia</taxon>
    </lineage>
</organism>
<keyword evidence="1" id="KW-0812">Transmembrane</keyword>
<dbReference type="AlphaFoldDB" id="A0A1W0BPB4"/>
<dbReference type="Pfam" id="PF26059">
    <property type="entry name" value="DUF8020"/>
    <property type="match status" value="1"/>
</dbReference>